<dbReference type="Pfam" id="PF03972">
    <property type="entry name" value="MmgE_PrpD_N"/>
    <property type="match status" value="1"/>
</dbReference>
<dbReference type="InterPro" id="IPR045337">
    <property type="entry name" value="MmgE_PrpD_C"/>
</dbReference>
<dbReference type="InterPro" id="IPR045336">
    <property type="entry name" value="MmgE_PrpD_N"/>
</dbReference>
<dbReference type="RefSeq" id="WP_220645693.1">
    <property type="nucleotide sequence ID" value="NZ_CP080647.1"/>
</dbReference>
<dbReference type="Gene3D" id="1.10.4100.10">
    <property type="entry name" value="2-methylcitrate dehydratase PrpD"/>
    <property type="match status" value="1"/>
</dbReference>
<feature type="domain" description="MmgE/PrpD N-terminal" evidence="2">
    <location>
        <begin position="18"/>
        <end position="260"/>
    </location>
</feature>
<evidence type="ECO:0000256" key="1">
    <source>
        <dbReference type="ARBA" id="ARBA00006174"/>
    </source>
</evidence>
<dbReference type="Proteomes" id="UP000827138">
    <property type="component" value="Chromosome"/>
</dbReference>
<sequence>MTAGPTQTDIADNVVRGLTSFATEVVHDQVGDAALRAAKRCLVDAVGCALGAQETDVISALRAVASTATSSRPATLWGTTIRTTPDMAAFVNGSATRCLDFNDDYFGTEKTNAHGDTGPHPSDNLGGVLSAAEVAGASGAETLLGIVIAYEVCGQLVDEVVLRGNGWDHPLFHSIATSAAAARLLGLSRAQTANAIRLAVVPNICLYETRVGSISNWKGLAGPNGSRNGLFAAVLAEAGITGPEMAFEGARGFMRQLDHKFSLGPFGSPQRAFRVENTYFKHLPLRYEMQLPVQLALEMRKTVDPRDIATMRVYMERKSVVSREAEPALWRPSNRETADHSGPYLIAAALVDGAITEATFEAARYLDPSLLDVTNTIQLIEDPAYTASFPWQMACRFEVELKDGRALTLMGENPKGHPRNPMTDDEISAKFLGQVEPRLGEDGAEKLLQCIWSLEEQPSLGRLFALMVPDSASTTIAARG</sequence>
<organism evidence="4 5">
    <name type="scientific">Streptomyces akebiae</name>
    <dbReference type="NCBI Taxonomy" id="2865673"/>
    <lineage>
        <taxon>Bacteria</taxon>
        <taxon>Bacillati</taxon>
        <taxon>Actinomycetota</taxon>
        <taxon>Actinomycetes</taxon>
        <taxon>Kitasatosporales</taxon>
        <taxon>Streptomycetaceae</taxon>
        <taxon>Streptomyces</taxon>
    </lineage>
</organism>
<dbReference type="EMBL" id="CP080647">
    <property type="protein sequence ID" value="QYX76583.1"/>
    <property type="molecule type" value="Genomic_DNA"/>
</dbReference>
<proteinExistence type="inferred from homology"/>
<reference evidence="4 5" key="1">
    <citation type="submission" date="2021-08" db="EMBL/GenBank/DDBJ databases">
        <authorList>
            <person name="Ping M."/>
        </authorList>
    </citation>
    <scope>NUCLEOTIDE SEQUENCE [LARGE SCALE GENOMIC DNA]</scope>
    <source>
        <strain evidence="4 5">MG28</strain>
    </source>
</reference>
<feature type="domain" description="MmgE/PrpD C-terminal" evidence="3">
    <location>
        <begin position="287"/>
        <end position="455"/>
    </location>
</feature>
<dbReference type="SUPFAM" id="SSF103378">
    <property type="entry name" value="2-methylcitrate dehydratase PrpD"/>
    <property type="match status" value="1"/>
</dbReference>
<accession>A0ABX8XKW3</accession>
<dbReference type="Gene3D" id="3.30.1330.120">
    <property type="entry name" value="2-methylcitrate dehydratase PrpD"/>
    <property type="match status" value="1"/>
</dbReference>
<evidence type="ECO:0000259" key="3">
    <source>
        <dbReference type="Pfam" id="PF19305"/>
    </source>
</evidence>
<evidence type="ECO:0000313" key="5">
    <source>
        <dbReference type="Proteomes" id="UP000827138"/>
    </source>
</evidence>
<protein>
    <submittedName>
        <fullName evidence="4">MmgE/PrpD family protein</fullName>
    </submittedName>
</protein>
<dbReference type="PANTHER" id="PTHR16943:SF8">
    <property type="entry name" value="2-METHYLCITRATE DEHYDRATASE"/>
    <property type="match status" value="1"/>
</dbReference>
<dbReference type="InterPro" id="IPR042188">
    <property type="entry name" value="MmgE/PrpD_sf_2"/>
</dbReference>
<evidence type="ECO:0000313" key="4">
    <source>
        <dbReference type="EMBL" id="QYX76583.1"/>
    </source>
</evidence>
<keyword evidence="5" id="KW-1185">Reference proteome</keyword>
<comment type="similarity">
    <text evidence="1">Belongs to the PrpD family.</text>
</comment>
<dbReference type="PANTHER" id="PTHR16943">
    <property type="entry name" value="2-METHYLCITRATE DEHYDRATASE-RELATED"/>
    <property type="match status" value="1"/>
</dbReference>
<evidence type="ECO:0000259" key="2">
    <source>
        <dbReference type="Pfam" id="PF03972"/>
    </source>
</evidence>
<dbReference type="InterPro" id="IPR036148">
    <property type="entry name" value="MmgE/PrpD_sf"/>
</dbReference>
<dbReference type="InterPro" id="IPR005656">
    <property type="entry name" value="MmgE_PrpD"/>
</dbReference>
<dbReference type="Pfam" id="PF19305">
    <property type="entry name" value="MmgE_PrpD_C"/>
    <property type="match status" value="1"/>
</dbReference>
<name>A0ABX8XKW3_9ACTN</name>
<gene>
    <name evidence="4" type="ORF">K1J60_08775</name>
</gene>
<dbReference type="InterPro" id="IPR042183">
    <property type="entry name" value="MmgE/PrpD_sf_1"/>
</dbReference>